<protein>
    <submittedName>
        <fullName evidence="1">Uncharacterized protein</fullName>
    </submittedName>
</protein>
<dbReference type="OrthoDB" id="3183767at2759"/>
<dbReference type="STRING" id="436010.A0A167WXA5"/>
<name>A0A167WXA5_9AGAM</name>
<keyword evidence="2" id="KW-1185">Reference proteome</keyword>
<dbReference type="EMBL" id="KV417781">
    <property type="protein sequence ID" value="KZP06589.1"/>
    <property type="molecule type" value="Genomic_DNA"/>
</dbReference>
<dbReference type="Proteomes" id="UP000076532">
    <property type="component" value="Unassembled WGS sequence"/>
</dbReference>
<proteinExistence type="predicted"/>
<feature type="non-terminal residue" evidence="1">
    <location>
        <position position="1"/>
    </location>
</feature>
<accession>A0A167WXA5</accession>
<organism evidence="1 2">
    <name type="scientific">Athelia psychrophila</name>
    <dbReference type="NCBI Taxonomy" id="1759441"/>
    <lineage>
        <taxon>Eukaryota</taxon>
        <taxon>Fungi</taxon>
        <taxon>Dikarya</taxon>
        <taxon>Basidiomycota</taxon>
        <taxon>Agaricomycotina</taxon>
        <taxon>Agaricomycetes</taxon>
        <taxon>Agaricomycetidae</taxon>
        <taxon>Atheliales</taxon>
        <taxon>Atheliaceae</taxon>
        <taxon>Athelia</taxon>
    </lineage>
</organism>
<reference evidence="1 2" key="1">
    <citation type="journal article" date="2016" name="Mol. Biol. Evol.">
        <title>Comparative Genomics of Early-Diverging Mushroom-Forming Fungi Provides Insights into the Origins of Lignocellulose Decay Capabilities.</title>
        <authorList>
            <person name="Nagy L.G."/>
            <person name="Riley R."/>
            <person name="Tritt A."/>
            <person name="Adam C."/>
            <person name="Daum C."/>
            <person name="Floudas D."/>
            <person name="Sun H."/>
            <person name="Yadav J.S."/>
            <person name="Pangilinan J."/>
            <person name="Larsson K.H."/>
            <person name="Matsuura K."/>
            <person name="Barry K."/>
            <person name="Labutti K."/>
            <person name="Kuo R."/>
            <person name="Ohm R.A."/>
            <person name="Bhattacharya S.S."/>
            <person name="Shirouzu T."/>
            <person name="Yoshinaga Y."/>
            <person name="Martin F.M."/>
            <person name="Grigoriev I.V."/>
            <person name="Hibbett D.S."/>
        </authorList>
    </citation>
    <scope>NUCLEOTIDE SEQUENCE [LARGE SCALE GENOMIC DNA]</scope>
    <source>
        <strain evidence="1 2">CBS 109695</strain>
    </source>
</reference>
<evidence type="ECO:0000313" key="1">
    <source>
        <dbReference type="EMBL" id="KZP06589.1"/>
    </source>
</evidence>
<feature type="non-terminal residue" evidence="1">
    <location>
        <position position="92"/>
    </location>
</feature>
<sequence length="92" mass="10907">LWVRWYELVGKDHSSWSARKLDRLRFPPMADEDSFGFIDPNDVLRGCHVIPTFSQGRRHPDGSGISLLAQDAADWKEYYLNRFVDRDIFMRY</sequence>
<dbReference type="AlphaFoldDB" id="A0A167WXA5"/>
<evidence type="ECO:0000313" key="2">
    <source>
        <dbReference type="Proteomes" id="UP000076532"/>
    </source>
</evidence>
<gene>
    <name evidence="1" type="ORF">FIBSPDRAFT_669107</name>
</gene>